<keyword evidence="7" id="KW-0479">Metal-binding</keyword>
<evidence type="ECO:0000259" key="8">
    <source>
        <dbReference type="Pfam" id="PF01794"/>
    </source>
</evidence>
<evidence type="ECO:0000256" key="3">
    <source>
        <dbReference type="ARBA" id="ARBA00022692"/>
    </source>
</evidence>
<feature type="domain" description="Ferric oxidoreductase" evidence="8">
    <location>
        <begin position="44"/>
        <end position="158"/>
    </location>
</feature>
<dbReference type="Pfam" id="PF01794">
    <property type="entry name" value="Ferric_reduct"/>
    <property type="match status" value="1"/>
</dbReference>
<dbReference type="PANTHER" id="PTHR36964:SF1">
    <property type="entry name" value="PROTEIN-METHIONINE-SULFOXIDE REDUCTASE HEME-BINDING SUBUNIT MSRQ"/>
    <property type="match status" value="1"/>
</dbReference>
<keyword evidence="2 7" id="KW-0813">Transport</keyword>
<evidence type="ECO:0000256" key="4">
    <source>
        <dbReference type="ARBA" id="ARBA00022989"/>
    </source>
</evidence>
<accession>A0A318L9N7</accession>
<evidence type="ECO:0000256" key="5">
    <source>
        <dbReference type="ARBA" id="ARBA00023004"/>
    </source>
</evidence>
<keyword evidence="10" id="KW-1185">Reference proteome</keyword>
<keyword evidence="7" id="KW-1003">Cell membrane</keyword>
<evidence type="ECO:0000256" key="1">
    <source>
        <dbReference type="ARBA" id="ARBA00004141"/>
    </source>
</evidence>
<dbReference type="EMBL" id="QJKI01000011">
    <property type="protein sequence ID" value="PXX78377.1"/>
    <property type="molecule type" value="Genomic_DNA"/>
</dbReference>
<comment type="caution">
    <text evidence="7">Lacks conserved residue(s) required for the propagation of feature annotation.</text>
</comment>
<dbReference type="GO" id="GO:0009055">
    <property type="term" value="F:electron transfer activity"/>
    <property type="evidence" value="ECO:0007669"/>
    <property type="project" value="UniProtKB-UniRule"/>
</dbReference>
<dbReference type="GO" id="GO:0005886">
    <property type="term" value="C:plasma membrane"/>
    <property type="evidence" value="ECO:0007669"/>
    <property type="project" value="UniProtKB-SubCell"/>
</dbReference>
<dbReference type="RefSeq" id="WP_110390907.1">
    <property type="nucleotide sequence ID" value="NZ_QJKI01000011.1"/>
</dbReference>
<protein>
    <recommendedName>
        <fullName evidence="7">Protein-methionine-sulfoxide reductase heme-binding subunit MsrQ</fullName>
    </recommendedName>
    <alternativeName>
        <fullName evidence="7">Flavocytochrome MsrQ</fullName>
    </alternativeName>
</protein>
<feature type="transmembrane region" description="Helical" evidence="7">
    <location>
        <begin position="76"/>
        <end position="95"/>
    </location>
</feature>
<feature type="transmembrane region" description="Helical" evidence="7">
    <location>
        <begin position="171"/>
        <end position="188"/>
    </location>
</feature>
<keyword evidence="7" id="KW-0249">Electron transport</keyword>
<keyword evidence="7" id="KW-0349">Heme</keyword>
<dbReference type="AlphaFoldDB" id="A0A318L9N7"/>
<keyword evidence="7" id="KW-0285">Flavoprotein</keyword>
<dbReference type="GO" id="GO:0010181">
    <property type="term" value="F:FMN binding"/>
    <property type="evidence" value="ECO:0007669"/>
    <property type="project" value="UniProtKB-UniRule"/>
</dbReference>
<keyword evidence="6 7" id="KW-0472">Membrane</keyword>
<comment type="similarity">
    <text evidence="7">Belongs to the MsrQ family.</text>
</comment>
<reference evidence="9 10" key="1">
    <citation type="submission" date="2018-05" db="EMBL/GenBank/DDBJ databases">
        <title>Genomic Encyclopedia of Type Strains, Phase IV (KMG-IV): sequencing the most valuable type-strain genomes for metagenomic binning, comparative biology and taxonomic classification.</title>
        <authorList>
            <person name="Goeker M."/>
        </authorList>
    </citation>
    <scope>NUCLEOTIDE SEQUENCE [LARGE SCALE GENOMIC DNA]</scope>
    <source>
        <strain evidence="9 10">DSM 29661</strain>
    </source>
</reference>
<keyword evidence="3 7" id="KW-0812">Transmembrane</keyword>
<comment type="caution">
    <text evidence="9">The sequence shown here is derived from an EMBL/GenBank/DDBJ whole genome shotgun (WGS) entry which is preliminary data.</text>
</comment>
<evidence type="ECO:0000256" key="6">
    <source>
        <dbReference type="ARBA" id="ARBA00023136"/>
    </source>
</evidence>
<dbReference type="GO" id="GO:0016679">
    <property type="term" value="F:oxidoreductase activity, acting on diphenols and related substances as donors"/>
    <property type="evidence" value="ECO:0007669"/>
    <property type="project" value="TreeGrafter"/>
</dbReference>
<sequence length="195" mass="22081">MAARDWRVWALKATVAVGCALPAVSLCWRLPQAVNPVEFLTRGTGTWALAGLLATLAVSPLRQLSGWAAWLRVRRLLGLSAFAYAVAHFVLYVWLDQGLEAAAIWRDVLKRPFVTVGMAAFVLLLPLAITSTDGWMRRLKRRWGQLHQLVYPAAALAVLHYFWLVKKDLTQPLLYALALAVLLGWRVWRWGQRRR</sequence>
<keyword evidence="7" id="KW-0288">FMN</keyword>
<evidence type="ECO:0000256" key="7">
    <source>
        <dbReference type="HAMAP-Rule" id="MF_01207"/>
    </source>
</evidence>
<dbReference type="HAMAP" id="MF_01207">
    <property type="entry name" value="MsrQ"/>
    <property type="match status" value="1"/>
</dbReference>
<dbReference type="PANTHER" id="PTHR36964">
    <property type="entry name" value="PROTEIN-METHIONINE-SULFOXIDE REDUCTASE HEME-BINDING SUBUNIT MSRQ"/>
    <property type="match status" value="1"/>
</dbReference>
<feature type="transmembrane region" description="Helical" evidence="7">
    <location>
        <begin position="45"/>
        <end position="64"/>
    </location>
</feature>
<dbReference type="GO" id="GO:0030091">
    <property type="term" value="P:protein repair"/>
    <property type="evidence" value="ECO:0007669"/>
    <property type="project" value="UniProtKB-UniRule"/>
</dbReference>
<gene>
    <name evidence="7" type="primary">msrQ</name>
    <name evidence="9" type="ORF">DFR34_1119</name>
</gene>
<dbReference type="Proteomes" id="UP000247555">
    <property type="component" value="Unassembled WGS sequence"/>
</dbReference>
<evidence type="ECO:0000313" key="9">
    <source>
        <dbReference type="EMBL" id="PXX78377.1"/>
    </source>
</evidence>
<comment type="cofactor">
    <cofactor evidence="7">
        <name>FMN</name>
        <dbReference type="ChEBI" id="CHEBI:58210"/>
    </cofactor>
    <text evidence="7">Binds 1 FMN per subunit.</text>
</comment>
<keyword evidence="5 7" id="KW-0408">Iron</keyword>
<comment type="subunit">
    <text evidence="7">Heterodimer of a catalytic subunit (MsrP) and a heme-binding subunit (MsrQ).</text>
</comment>
<evidence type="ECO:0000256" key="2">
    <source>
        <dbReference type="ARBA" id="ARBA00022448"/>
    </source>
</evidence>
<dbReference type="GO" id="GO:0046872">
    <property type="term" value="F:metal ion binding"/>
    <property type="evidence" value="ECO:0007669"/>
    <property type="project" value="UniProtKB-KW"/>
</dbReference>
<comment type="function">
    <text evidence="7">Part of the MsrPQ system that repairs oxidized periplasmic proteins containing methionine sulfoxide residues (Met-O), using respiratory chain electrons. Thus protects these proteins from oxidative-stress damage caused by reactive species of oxygen and chlorine generated by the host defense mechanisms. MsrPQ is essential for the maintenance of envelope integrity under bleach stress, rescuing a wide series of structurally unrelated periplasmic proteins from methionine oxidation. MsrQ provides electrons for reduction to the reductase catalytic subunit MsrP, using the quinone pool of the respiratory chain.</text>
</comment>
<organism evidence="9 10">
    <name type="scientific">Rivihabitans pingtungensis</name>
    <dbReference type="NCBI Taxonomy" id="1054498"/>
    <lineage>
        <taxon>Bacteria</taxon>
        <taxon>Pseudomonadati</taxon>
        <taxon>Pseudomonadota</taxon>
        <taxon>Betaproteobacteria</taxon>
        <taxon>Neisseriales</taxon>
        <taxon>Aquaspirillaceae</taxon>
        <taxon>Rivihabitans</taxon>
    </lineage>
</organism>
<feature type="transmembrane region" description="Helical" evidence="7">
    <location>
        <begin position="148"/>
        <end position="165"/>
    </location>
</feature>
<comment type="subcellular location">
    <subcellularLocation>
        <location evidence="7">Cell membrane</location>
        <topology evidence="7">Multi-pass membrane protein</topology>
    </subcellularLocation>
    <subcellularLocation>
        <location evidence="1">Membrane</location>
        <topology evidence="1">Multi-pass membrane protein</topology>
    </subcellularLocation>
</comment>
<name>A0A318L9N7_9NEIS</name>
<dbReference type="GO" id="GO:0020037">
    <property type="term" value="F:heme binding"/>
    <property type="evidence" value="ECO:0007669"/>
    <property type="project" value="UniProtKB-UniRule"/>
</dbReference>
<proteinExistence type="inferred from homology"/>
<dbReference type="OrthoDB" id="9788328at2"/>
<keyword evidence="4 7" id="KW-1133">Transmembrane helix</keyword>
<evidence type="ECO:0000313" key="10">
    <source>
        <dbReference type="Proteomes" id="UP000247555"/>
    </source>
</evidence>
<dbReference type="InterPro" id="IPR013130">
    <property type="entry name" value="Fe3_Rdtase_TM_dom"/>
</dbReference>
<feature type="transmembrane region" description="Helical" evidence="7">
    <location>
        <begin position="115"/>
        <end position="136"/>
    </location>
</feature>
<dbReference type="InterPro" id="IPR022837">
    <property type="entry name" value="MsrQ-like"/>
</dbReference>
<comment type="cofactor">
    <cofactor evidence="7">
        <name>heme b</name>
        <dbReference type="ChEBI" id="CHEBI:60344"/>
    </cofactor>
    <text evidence="7">Binds 1 heme b (iron(II)-protoporphyrin IX) group per subunit.</text>
</comment>